<dbReference type="AlphaFoldDB" id="A0A0E9W351"/>
<dbReference type="EMBL" id="GBXM01023810">
    <property type="protein sequence ID" value="JAH84767.1"/>
    <property type="molecule type" value="Transcribed_RNA"/>
</dbReference>
<sequence>MYFLCNIKFFKIELTINKTTKRKTKVQKQERIEIRTSAR</sequence>
<name>A0A0E9W351_ANGAN</name>
<evidence type="ECO:0000313" key="1">
    <source>
        <dbReference type="EMBL" id="JAH84767.1"/>
    </source>
</evidence>
<reference evidence="1" key="1">
    <citation type="submission" date="2014-11" db="EMBL/GenBank/DDBJ databases">
        <authorList>
            <person name="Amaro Gonzalez C."/>
        </authorList>
    </citation>
    <scope>NUCLEOTIDE SEQUENCE</scope>
</reference>
<accession>A0A0E9W351</accession>
<reference evidence="1" key="2">
    <citation type="journal article" date="2015" name="Fish Shellfish Immunol.">
        <title>Early steps in the European eel (Anguilla anguilla)-Vibrio vulnificus interaction in the gills: Role of the RtxA13 toxin.</title>
        <authorList>
            <person name="Callol A."/>
            <person name="Pajuelo D."/>
            <person name="Ebbesson L."/>
            <person name="Teles M."/>
            <person name="MacKenzie S."/>
            <person name="Amaro C."/>
        </authorList>
    </citation>
    <scope>NUCLEOTIDE SEQUENCE</scope>
</reference>
<organism evidence="1">
    <name type="scientific">Anguilla anguilla</name>
    <name type="common">European freshwater eel</name>
    <name type="synonym">Muraena anguilla</name>
    <dbReference type="NCBI Taxonomy" id="7936"/>
    <lineage>
        <taxon>Eukaryota</taxon>
        <taxon>Metazoa</taxon>
        <taxon>Chordata</taxon>
        <taxon>Craniata</taxon>
        <taxon>Vertebrata</taxon>
        <taxon>Euteleostomi</taxon>
        <taxon>Actinopterygii</taxon>
        <taxon>Neopterygii</taxon>
        <taxon>Teleostei</taxon>
        <taxon>Anguilliformes</taxon>
        <taxon>Anguillidae</taxon>
        <taxon>Anguilla</taxon>
    </lineage>
</organism>
<protein>
    <submittedName>
        <fullName evidence="1">Uncharacterized protein</fullName>
    </submittedName>
</protein>
<proteinExistence type="predicted"/>